<dbReference type="Gene3D" id="3.40.50.1820">
    <property type="entry name" value="alpha/beta hydrolase"/>
    <property type="match status" value="1"/>
</dbReference>
<protein>
    <submittedName>
        <fullName evidence="3">Alpha/beta fold hydrolase</fullName>
    </submittedName>
</protein>
<dbReference type="InterPro" id="IPR029058">
    <property type="entry name" value="AB_hydrolase_fold"/>
</dbReference>
<gene>
    <name evidence="3" type="ORF">GCM10023321_20110</name>
</gene>
<keyword evidence="3" id="KW-0378">Hydrolase</keyword>
<sequence length="310" mass="33518">MSEAEAGAAEPAASSLLDAMTSTAGYAVRTFGTAAGLRGLAVETAWCTAHAASYPLGFWREHIRPAARPYRTDALSPEERGDLTADLDAPTGTPILLVHGFLDNRSVFAPLRRALHKRGFGVTHAVNHSLFTGDVRAAARDLRRHVERLRERTGADRVHVIGHSLGGLIARYFVQRLGGDVTVDNLVTLGTPHGGSAAAYLLPTPVTRQVLPGSELLAELAEPAPRCRTRFLVAWSRMDQLIVPQTNGRLIHPDLDVRTLEVPDVGHLSLAIHPRVVSWVAGSLARRDDTATPLEPEDDIDPRHLRPVGS</sequence>
<dbReference type="GO" id="GO:0016787">
    <property type="term" value="F:hydrolase activity"/>
    <property type="evidence" value="ECO:0007669"/>
    <property type="project" value="UniProtKB-KW"/>
</dbReference>
<evidence type="ECO:0000313" key="4">
    <source>
        <dbReference type="Proteomes" id="UP001428817"/>
    </source>
</evidence>
<evidence type="ECO:0000259" key="2">
    <source>
        <dbReference type="Pfam" id="PF00561"/>
    </source>
</evidence>
<feature type="domain" description="AB hydrolase-1" evidence="2">
    <location>
        <begin position="94"/>
        <end position="192"/>
    </location>
</feature>
<dbReference type="SUPFAM" id="SSF53474">
    <property type="entry name" value="alpha/beta-Hydrolases"/>
    <property type="match status" value="1"/>
</dbReference>
<comment type="caution">
    <text evidence="3">The sequence shown here is derived from an EMBL/GenBank/DDBJ whole genome shotgun (WGS) entry which is preliminary data.</text>
</comment>
<dbReference type="Proteomes" id="UP001428817">
    <property type="component" value="Unassembled WGS sequence"/>
</dbReference>
<dbReference type="PANTHER" id="PTHR37946">
    <property type="entry name" value="SLL1969 PROTEIN"/>
    <property type="match status" value="1"/>
</dbReference>
<organism evidence="3 4">
    <name type="scientific">Pseudonocardia eucalypti</name>
    <dbReference type="NCBI Taxonomy" id="648755"/>
    <lineage>
        <taxon>Bacteria</taxon>
        <taxon>Bacillati</taxon>
        <taxon>Actinomycetota</taxon>
        <taxon>Actinomycetes</taxon>
        <taxon>Pseudonocardiales</taxon>
        <taxon>Pseudonocardiaceae</taxon>
        <taxon>Pseudonocardia</taxon>
    </lineage>
</organism>
<reference evidence="4" key="1">
    <citation type="journal article" date="2019" name="Int. J. Syst. Evol. Microbiol.">
        <title>The Global Catalogue of Microorganisms (GCM) 10K type strain sequencing project: providing services to taxonomists for standard genome sequencing and annotation.</title>
        <authorList>
            <consortium name="The Broad Institute Genomics Platform"/>
            <consortium name="The Broad Institute Genome Sequencing Center for Infectious Disease"/>
            <person name="Wu L."/>
            <person name="Ma J."/>
        </authorList>
    </citation>
    <scope>NUCLEOTIDE SEQUENCE [LARGE SCALE GENOMIC DNA]</scope>
    <source>
        <strain evidence="4">JCM 18303</strain>
    </source>
</reference>
<dbReference type="InterPro" id="IPR000073">
    <property type="entry name" value="AB_hydrolase_1"/>
</dbReference>
<proteinExistence type="predicted"/>
<accession>A0ABP9PUY5</accession>
<name>A0ABP9PUY5_9PSEU</name>
<dbReference type="RefSeq" id="WP_185066548.1">
    <property type="nucleotide sequence ID" value="NZ_BAABJP010000007.1"/>
</dbReference>
<evidence type="ECO:0000256" key="1">
    <source>
        <dbReference type="SAM" id="MobiDB-lite"/>
    </source>
</evidence>
<dbReference type="Pfam" id="PF00561">
    <property type="entry name" value="Abhydrolase_1"/>
    <property type="match status" value="1"/>
</dbReference>
<keyword evidence="4" id="KW-1185">Reference proteome</keyword>
<evidence type="ECO:0000313" key="3">
    <source>
        <dbReference type="EMBL" id="GAA5152045.1"/>
    </source>
</evidence>
<feature type="region of interest" description="Disordered" evidence="1">
    <location>
        <begin position="290"/>
        <end position="310"/>
    </location>
</feature>
<dbReference type="EMBL" id="BAABJP010000007">
    <property type="protein sequence ID" value="GAA5152045.1"/>
    <property type="molecule type" value="Genomic_DNA"/>
</dbReference>
<dbReference type="PANTHER" id="PTHR37946:SF1">
    <property type="entry name" value="SLL1969 PROTEIN"/>
    <property type="match status" value="1"/>
</dbReference>